<sequence length="61" mass="6958">MSKLDIEDRLSIMEMAADIASEAAQNPNVVWMIEFQEELIERLYRKMTALIEEGAPDNGDD</sequence>
<reference evidence="1 2" key="1">
    <citation type="journal article" date="2020" name="Microorganisms">
        <title>Osmotic Adaptation and Compatible Solute Biosynthesis of Phototrophic Bacteria as Revealed from Genome Analyses.</title>
        <authorList>
            <person name="Imhoff J.F."/>
            <person name="Rahn T."/>
            <person name="Kunzel S."/>
            <person name="Keller A."/>
            <person name="Neulinger S.C."/>
        </authorList>
    </citation>
    <scope>NUCLEOTIDE SEQUENCE [LARGE SCALE GENOMIC DNA]</scope>
    <source>
        <strain evidence="1 2">DSM 6210</strain>
    </source>
</reference>
<evidence type="ECO:0000313" key="2">
    <source>
        <dbReference type="Proteomes" id="UP000748752"/>
    </source>
</evidence>
<protein>
    <recommendedName>
        <fullName evidence="3">Phage protein</fullName>
    </recommendedName>
</protein>
<accession>A0ABS1CGY5</accession>
<organism evidence="1 2">
    <name type="scientific">Thiohalocapsa halophila</name>
    <dbReference type="NCBI Taxonomy" id="69359"/>
    <lineage>
        <taxon>Bacteria</taxon>
        <taxon>Pseudomonadati</taxon>
        <taxon>Pseudomonadota</taxon>
        <taxon>Gammaproteobacteria</taxon>
        <taxon>Chromatiales</taxon>
        <taxon>Chromatiaceae</taxon>
        <taxon>Thiohalocapsa</taxon>
    </lineage>
</organism>
<keyword evidence="2" id="KW-1185">Reference proteome</keyword>
<gene>
    <name evidence="1" type="ORF">CKO31_10270</name>
</gene>
<name>A0ABS1CGY5_9GAMM</name>
<comment type="caution">
    <text evidence="1">The sequence shown here is derived from an EMBL/GenBank/DDBJ whole genome shotgun (WGS) entry which is preliminary data.</text>
</comment>
<dbReference type="RefSeq" id="WP_200236804.1">
    <property type="nucleotide sequence ID" value="NZ_NRRV01000021.1"/>
</dbReference>
<proteinExistence type="predicted"/>
<dbReference type="EMBL" id="NRRV01000021">
    <property type="protein sequence ID" value="MBK1631120.1"/>
    <property type="molecule type" value="Genomic_DNA"/>
</dbReference>
<evidence type="ECO:0000313" key="1">
    <source>
        <dbReference type="EMBL" id="MBK1631120.1"/>
    </source>
</evidence>
<evidence type="ECO:0008006" key="3">
    <source>
        <dbReference type="Google" id="ProtNLM"/>
    </source>
</evidence>
<dbReference type="Proteomes" id="UP000748752">
    <property type="component" value="Unassembled WGS sequence"/>
</dbReference>